<comment type="caution">
    <text evidence="7">The sequence shown here is derived from an EMBL/GenBank/DDBJ whole genome shotgun (WGS) entry which is preliminary data.</text>
</comment>
<dbReference type="eggNOG" id="COG0789">
    <property type="taxonomic scope" value="Bacteria"/>
</dbReference>
<dbReference type="InterPro" id="IPR000551">
    <property type="entry name" value="MerR-type_HTH_dom"/>
</dbReference>
<evidence type="ECO:0000256" key="1">
    <source>
        <dbReference type="ARBA" id="ARBA00022491"/>
    </source>
</evidence>
<evidence type="ECO:0000256" key="3">
    <source>
        <dbReference type="ARBA" id="ARBA00023125"/>
    </source>
</evidence>
<dbReference type="AlphaFoldDB" id="A0A0A5FWC7"/>
<dbReference type="Gene3D" id="1.10.1660.10">
    <property type="match status" value="1"/>
</dbReference>
<dbReference type="PANTHER" id="PTHR30204:SF69">
    <property type="entry name" value="MERR-FAMILY TRANSCRIPTIONAL REGULATOR"/>
    <property type="match status" value="1"/>
</dbReference>
<dbReference type="EMBL" id="AVPF01000063">
    <property type="protein sequence ID" value="KGX84224.1"/>
    <property type="molecule type" value="Genomic_DNA"/>
</dbReference>
<dbReference type="InterPro" id="IPR047057">
    <property type="entry name" value="MerR_fam"/>
</dbReference>
<keyword evidence="8" id="KW-1185">Reference proteome</keyword>
<feature type="domain" description="HTH merR-type" evidence="6">
    <location>
        <begin position="4"/>
        <end position="72"/>
    </location>
</feature>
<dbReference type="Pfam" id="PF13411">
    <property type="entry name" value="MerR_1"/>
    <property type="match status" value="1"/>
</dbReference>
<dbReference type="SMART" id="SM00422">
    <property type="entry name" value="HTH_MERR"/>
    <property type="match status" value="1"/>
</dbReference>
<dbReference type="SUPFAM" id="SSF46955">
    <property type="entry name" value="Putative DNA-binding domain"/>
    <property type="match status" value="1"/>
</dbReference>
<dbReference type="OrthoDB" id="9791488at2"/>
<dbReference type="CDD" id="cd04776">
    <property type="entry name" value="HTH_GnyR"/>
    <property type="match status" value="1"/>
</dbReference>
<organism evidence="7 8">
    <name type="scientific">Pontibacillus marinus BH030004 = DSM 16465</name>
    <dbReference type="NCBI Taxonomy" id="1385511"/>
    <lineage>
        <taxon>Bacteria</taxon>
        <taxon>Bacillati</taxon>
        <taxon>Bacillota</taxon>
        <taxon>Bacilli</taxon>
        <taxon>Bacillales</taxon>
        <taxon>Bacillaceae</taxon>
        <taxon>Pontibacillus</taxon>
    </lineage>
</organism>
<keyword evidence="1" id="KW-0678">Repressor</keyword>
<evidence type="ECO:0000256" key="2">
    <source>
        <dbReference type="ARBA" id="ARBA00023015"/>
    </source>
</evidence>
<evidence type="ECO:0000313" key="8">
    <source>
        <dbReference type="Proteomes" id="UP000030403"/>
    </source>
</evidence>
<dbReference type="PROSITE" id="PS50937">
    <property type="entry name" value="HTH_MERR_2"/>
    <property type="match status" value="1"/>
</dbReference>
<gene>
    <name evidence="7" type="ORF">N783_18255</name>
</gene>
<dbReference type="Proteomes" id="UP000030403">
    <property type="component" value="Unassembled WGS sequence"/>
</dbReference>
<proteinExistence type="predicted"/>
<name>A0A0A5FWC7_9BACI</name>
<keyword evidence="4" id="KW-0804">Transcription</keyword>
<evidence type="ECO:0000259" key="6">
    <source>
        <dbReference type="PROSITE" id="PS50937"/>
    </source>
</evidence>
<dbReference type="InterPro" id="IPR009061">
    <property type="entry name" value="DNA-bd_dom_put_sf"/>
</dbReference>
<dbReference type="STRING" id="1385511.GCA_000425225_01816"/>
<evidence type="ECO:0000256" key="5">
    <source>
        <dbReference type="SAM" id="Coils"/>
    </source>
</evidence>
<keyword evidence="3" id="KW-0238">DNA-binding</keyword>
<accession>A0A0A5FWC7</accession>
<sequence>MQETFTISELAKYFDVTTRTIRYYEELGLLTPERTKSGQRVFTKKEKTRLILIFRGKKYGFQLEEIKEMVDLFDQDPSGKRQLEKTIEYGEEKVEEVSKRIRELTEMRDEMQSLIGEFQQKLNQLKGEKV</sequence>
<keyword evidence="2" id="KW-0805">Transcription regulation</keyword>
<evidence type="ECO:0000256" key="4">
    <source>
        <dbReference type="ARBA" id="ARBA00023163"/>
    </source>
</evidence>
<dbReference type="PANTHER" id="PTHR30204">
    <property type="entry name" value="REDOX-CYCLING DRUG-SENSING TRANSCRIPTIONAL ACTIVATOR SOXR"/>
    <property type="match status" value="1"/>
</dbReference>
<dbReference type="RefSeq" id="WP_036843098.1">
    <property type="nucleotide sequence ID" value="NZ_AULJ01000018.1"/>
</dbReference>
<protein>
    <submittedName>
        <fullName evidence="7">MerR family transcriptional regulator</fullName>
    </submittedName>
</protein>
<evidence type="ECO:0000313" key="7">
    <source>
        <dbReference type="EMBL" id="KGX84224.1"/>
    </source>
</evidence>
<reference evidence="7 8" key="1">
    <citation type="submission" date="2013-08" db="EMBL/GenBank/DDBJ databases">
        <authorList>
            <person name="Huang J."/>
            <person name="Wang G."/>
        </authorList>
    </citation>
    <scope>NUCLEOTIDE SEQUENCE [LARGE SCALE GENOMIC DNA]</scope>
    <source>
        <strain evidence="7 8">BH030004</strain>
    </source>
</reference>
<feature type="coiled-coil region" evidence="5">
    <location>
        <begin position="80"/>
        <end position="128"/>
    </location>
</feature>
<dbReference type="GO" id="GO:0003677">
    <property type="term" value="F:DNA binding"/>
    <property type="evidence" value="ECO:0007669"/>
    <property type="project" value="UniProtKB-KW"/>
</dbReference>
<dbReference type="GO" id="GO:0003700">
    <property type="term" value="F:DNA-binding transcription factor activity"/>
    <property type="evidence" value="ECO:0007669"/>
    <property type="project" value="InterPro"/>
</dbReference>
<keyword evidence="5" id="KW-0175">Coiled coil</keyword>